<dbReference type="Gene3D" id="1.20.1630.10">
    <property type="entry name" value="Formate dehydrogenase/DMSO reductase domain"/>
    <property type="match status" value="1"/>
</dbReference>
<dbReference type="InterPro" id="IPR052049">
    <property type="entry name" value="Electron_transfer_protein"/>
</dbReference>
<evidence type="ECO:0000256" key="1">
    <source>
        <dbReference type="ARBA" id="ARBA00004651"/>
    </source>
</evidence>
<dbReference type="OrthoDB" id="9778963at2"/>
<dbReference type="RefSeq" id="WP_005870770.1">
    <property type="nucleotide sequence ID" value="NZ_ACYG01000021.1"/>
</dbReference>
<evidence type="ECO:0000256" key="3">
    <source>
        <dbReference type="ARBA" id="ARBA00022475"/>
    </source>
</evidence>
<protein>
    <submittedName>
        <fullName evidence="8">Polysulfide reductase, NrfD</fullName>
    </submittedName>
</protein>
<dbReference type="InterPro" id="IPR005614">
    <property type="entry name" value="NrfD-like"/>
</dbReference>
<evidence type="ECO:0000313" key="9">
    <source>
        <dbReference type="Proteomes" id="UP000005709"/>
    </source>
</evidence>
<evidence type="ECO:0000256" key="4">
    <source>
        <dbReference type="ARBA" id="ARBA00022692"/>
    </source>
</evidence>
<keyword evidence="9" id="KW-1185">Reference proteome</keyword>
<name>C8PGV8_9BACT</name>
<organism evidence="8 9">
    <name type="scientific">Campylobacter gracilis RM3268</name>
    <dbReference type="NCBI Taxonomy" id="553220"/>
    <lineage>
        <taxon>Bacteria</taxon>
        <taxon>Pseudomonadati</taxon>
        <taxon>Campylobacterota</taxon>
        <taxon>Epsilonproteobacteria</taxon>
        <taxon>Campylobacterales</taxon>
        <taxon>Campylobacteraceae</taxon>
        <taxon>Campylobacter</taxon>
    </lineage>
</organism>
<feature type="transmembrane region" description="Helical" evidence="7">
    <location>
        <begin position="292"/>
        <end position="313"/>
    </location>
</feature>
<evidence type="ECO:0000313" key="8">
    <source>
        <dbReference type="EMBL" id="EEV17941.1"/>
    </source>
</evidence>
<evidence type="ECO:0000256" key="2">
    <source>
        <dbReference type="ARBA" id="ARBA00008929"/>
    </source>
</evidence>
<feature type="transmembrane region" description="Helical" evidence="7">
    <location>
        <begin position="97"/>
        <end position="120"/>
    </location>
</feature>
<evidence type="ECO:0000256" key="6">
    <source>
        <dbReference type="ARBA" id="ARBA00023136"/>
    </source>
</evidence>
<dbReference type="AlphaFoldDB" id="C8PGV8"/>
<feature type="transmembrane region" description="Helical" evidence="7">
    <location>
        <begin position="219"/>
        <end position="243"/>
    </location>
</feature>
<keyword evidence="3" id="KW-1003">Cell membrane</keyword>
<dbReference type="EMBL" id="ACYG01000021">
    <property type="protein sequence ID" value="EEV17941.1"/>
    <property type="molecule type" value="Genomic_DNA"/>
</dbReference>
<evidence type="ECO:0000256" key="7">
    <source>
        <dbReference type="SAM" id="Phobius"/>
    </source>
</evidence>
<feature type="transmembrane region" description="Helical" evidence="7">
    <location>
        <begin position="20"/>
        <end position="40"/>
    </location>
</feature>
<comment type="subcellular location">
    <subcellularLocation>
        <location evidence="1">Cell membrane</location>
        <topology evidence="1">Multi-pass membrane protein</topology>
    </subcellularLocation>
</comment>
<dbReference type="STRING" id="824.CGRAC_0562"/>
<feature type="transmembrane region" description="Helical" evidence="7">
    <location>
        <begin position="185"/>
        <end position="207"/>
    </location>
</feature>
<dbReference type="eggNOG" id="COG3301">
    <property type="taxonomic scope" value="Bacteria"/>
</dbReference>
<dbReference type="PANTHER" id="PTHR34856:SF2">
    <property type="entry name" value="PROTEIN NRFD"/>
    <property type="match status" value="1"/>
</dbReference>
<keyword evidence="6 7" id="KW-0472">Membrane</keyword>
<dbReference type="GO" id="GO:0005886">
    <property type="term" value="C:plasma membrane"/>
    <property type="evidence" value="ECO:0007669"/>
    <property type="project" value="UniProtKB-SubCell"/>
</dbReference>
<feature type="transmembrane region" description="Helical" evidence="7">
    <location>
        <begin position="153"/>
        <end position="173"/>
    </location>
</feature>
<sequence length="323" mass="35606">MNNMWGDMSQYSEIYWPWPIAIYLFLAGLSAGATMVALLVKWNRHESEQNSIWDAMIRAGAITAPLTICAGLLLLIFDLGKPLTFYLLLIKFNFGSVMSLGVLALLIYVPFSFVFALCVFGEEICKFKLLAFLRPIVNLLSSFAKASKLFERVLFILALCVGAYTGFLLSAVMKIPLWNTPVLPILFLLSGFSSGIAASILVGLLFFKGSLNKDSIKYLLVLDLRAILFEIPLLFILFVGMYFEGGTSALAAQQALTHEVYGKIFWIGVLGTGLIAPIIIAFTALKNHAYKPAFIVLNSFVVLCGVILLRYYIVYAGQICTGA</sequence>
<gene>
    <name evidence="8" type="ORF">CAMGR0001_1714</name>
</gene>
<dbReference type="Proteomes" id="UP000005709">
    <property type="component" value="Unassembled WGS sequence"/>
</dbReference>
<keyword evidence="5 7" id="KW-1133">Transmembrane helix</keyword>
<evidence type="ECO:0000256" key="5">
    <source>
        <dbReference type="ARBA" id="ARBA00022989"/>
    </source>
</evidence>
<comment type="similarity">
    <text evidence="2">Belongs to the NrfD family.</text>
</comment>
<reference evidence="8 9" key="1">
    <citation type="submission" date="2009-07" db="EMBL/GenBank/DDBJ databases">
        <authorList>
            <person name="Madupu R."/>
            <person name="Sebastian Y."/>
            <person name="Durkin A.S."/>
            <person name="Torralba M."/>
            <person name="Methe B."/>
            <person name="Sutton G.G."/>
            <person name="Strausberg R.L."/>
            <person name="Nelson K.E."/>
        </authorList>
    </citation>
    <scope>NUCLEOTIDE SEQUENCE [LARGE SCALE GENOMIC DNA]</scope>
    <source>
        <strain evidence="8 9">RM3268</strain>
    </source>
</reference>
<dbReference type="PANTHER" id="PTHR34856">
    <property type="entry name" value="PROTEIN NRFD"/>
    <property type="match status" value="1"/>
</dbReference>
<comment type="caution">
    <text evidence="8">The sequence shown here is derived from an EMBL/GenBank/DDBJ whole genome shotgun (WGS) entry which is preliminary data.</text>
</comment>
<feature type="transmembrane region" description="Helical" evidence="7">
    <location>
        <begin position="52"/>
        <end position="77"/>
    </location>
</feature>
<keyword evidence="4 7" id="KW-0812">Transmembrane</keyword>
<dbReference type="Pfam" id="PF03916">
    <property type="entry name" value="NrfD"/>
    <property type="match status" value="1"/>
</dbReference>
<feature type="transmembrane region" description="Helical" evidence="7">
    <location>
        <begin position="263"/>
        <end position="285"/>
    </location>
</feature>
<proteinExistence type="inferred from homology"/>
<accession>C8PGV8</accession>